<keyword evidence="3" id="KW-1185">Reference proteome</keyword>
<proteinExistence type="predicted"/>
<dbReference type="EMBL" id="LWBO01000004">
    <property type="protein sequence ID" value="OQP52311.1"/>
    <property type="molecule type" value="Genomic_DNA"/>
</dbReference>
<feature type="domain" description="2Fe-2S ferredoxin-type" evidence="1">
    <location>
        <begin position="6"/>
        <end position="111"/>
    </location>
</feature>
<dbReference type="InterPro" id="IPR001041">
    <property type="entry name" value="2Fe-2S_ferredoxin-type"/>
</dbReference>
<protein>
    <recommendedName>
        <fullName evidence="1">2Fe-2S ferredoxin-type domain-containing protein</fullName>
    </recommendedName>
</protein>
<sequence length="111" mass="12469">MTEREKNITLFIEYNGNHQTVETFAGEYRNLMVLIKDQVWVDGMGECGGQARCGTCMVELLNAGENLVVATDTKEAAVIRRMMTTQSIIRLSCQILVDETLNGLKIRVMEP</sequence>
<organism evidence="2 3">
    <name type="scientific">Niastella koreensis</name>
    <dbReference type="NCBI Taxonomy" id="354356"/>
    <lineage>
        <taxon>Bacteria</taxon>
        <taxon>Pseudomonadati</taxon>
        <taxon>Bacteroidota</taxon>
        <taxon>Chitinophagia</taxon>
        <taxon>Chitinophagales</taxon>
        <taxon>Chitinophagaceae</taxon>
        <taxon>Niastella</taxon>
    </lineage>
</organism>
<evidence type="ECO:0000313" key="2">
    <source>
        <dbReference type="EMBL" id="OQP52311.1"/>
    </source>
</evidence>
<accession>A0ABX3P0P9</accession>
<gene>
    <name evidence="2" type="ORF">A4D02_24265</name>
</gene>
<dbReference type="SUPFAM" id="SSF54292">
    <property type="entry name" value="2Fe-2S ferredoxin-like"/>
    <property type="match status" value="1"/>
</dbReference>
<comment type="caution">
    <text evidence="2">The sequence shown here is derived from an EMBL/GenBank/DDBJ whole genome shotgun (WGS) entry which is preliminary data.</text>
</comment>
<dbReference type="Proteomes" id="UP000192277">
    <property type="component" value="Unassembled WGS sequence"/>
</dbReference>
<dbReference type="PROSITE" id="PS51085">
    <property type="entry name" value="2FE2S_FER_2"/>
    <property type="match status" value="1"/>
</dbReference>
<dbReference type="Pfam" id="PF00111">
    <property type="entry name" value="Fer2"/>
    <property type="match status" value="1"/>
</dbReference>
<reference evidence="2 3" key="1">
    <citation type="submission" date="2016-04" db="EMBL/GenBank/DDBJ databases">
        <authorList>
            <person name="Chen L."/>
            <person name="Zhuang W."/>
            <person name="Wang G."/>
        </authorList>
    </citation>
    <scope>NUCLEOTIDE SEQUENCE [LARGE SCALE GENOMIC DNA]</scope>
    <source>
        <strain evidence="3">GR20</strain>
    </source>
</reference>
<dbReference type="Gene3D" id="3.10.20.30">
    <property type="match status" value="1"/>
</dbReference>
<name>A0ABX3P0P9_9BACT</name>
<dbReference type="InterPro" id="IPR036010">
    <property type="entry name" value="2Fe-2S_ferredoxin-like_sf"/>
</dbReference>
<dbReference type="InterPro" id="IPR012675">
    <property type="entry name" value="Beta-grasp_dom_sf"/>
</dbReference>
<evidence type="ECO:0000259" key="1">
    <source>
        <dbReference type="PROSITE" id="PS51085"/>
    </source>
</evidence>
<dbReference type="RefSeq" id="WP_014220358.1">
    <property type="nucleotide sequence ID" value="NZ_LWBO01000004.1"/>
</dbReference>
<evidence type="ECO:0000313" key="3">
    <source>
        <dbReference type="Proteomes" id="UP000192277"/>
    </source>
</evidence>